<evidence type="ECO:0000313" key="2">
    <source>
        <dbReference type="EMBL" id="JAI00166.1"/>
    </source>
</evidence>
<keyword evidence="1" id="KW-1133">Transmembrane helix</keyword>
<reference evidence="2" key="2">
    <citation type="journal article" date="2015" name="Fish Shellfish Immunol.">
        <title>Early steps in the European eel (Anguilla anguilla)-Vibrio vulnificus interaction in the gills: Role of the RtxA13 toxin.</title>
        <authorList>
            <person name="Callol A."/>
            <person name="Pajuelo D."/>
            <person name="Ebbesson L."/>
            <person name="Teles M."/>
            <person name="MacKenzie S."/>
            <person name="Amaro C."/>
        </authorList>
    </citation>
    <scope>NUCLEOTIDE SEQUENCE</scope>
</reference>
<keyword evidence="1" id="KW-0812">Transmembrane</keyword>
<feature type="transmembrane region" description="Helical" evidence="1">
    <location>
        <begin position="6"/>
        <end position="23"/>
    </location>
</feature>
<dbReference type="EMBL" id="GBXM01008412">
    <property type="protein sequence ID" value="JAI00166.1"/>
    <property type="molecule type" value="Transcribed_RNA"/>
</dbReference>
<evidence type="ECO:0000256" key="1">
    <source>
        <dbReference type="SAM" id="Phobius"/>
    </source>
</evidence>
<sequence>MPYKFVYLALGTFIHLICFAHVLENSLYARRSVWLNDDTHVVIL</sequence>
<protein>
    <submittedName>
        <fullName evidence="2">Uncharacterized protein</fullName>
    </submittedName>
</protein>
<keyword evidence="1" id="KW-0472">Membrane</keyword>
<organism evidence="2">
    <name type="scientific">Anguilla anguilla</name>
    <name type="common">European freshwater eel</name>
    <name type="synonym">Muraena anguilla</name>
    <dbReference type="NCBI Taxonomy" id="7936"/>
    <lineage>
        <taxon>Eukaryota</taxon>
        <taxon>Metazoa</taxon>
        <taxon>Chordata</taxon>
        <taxon>Craniata</taxon>
        <taxon>Vertebrata</taxon>
        <taxon>Euteleostomi</taxon>
        <taxon>Actinopterygii</taxon>
        <taxon>Neopterygii</taxon>
        <taxon>Teleostei</taxon>
        <taxon>Anguilliformes</taxon>
        <taxon>Anguillidae</taxon>
        <taxon>Anguilla</taxon>
    </lineage>
</organism>
<reference evidence="2" key="1">
    <citation type="submission" date="2014-11" db="EMBL/GenBank/DDBJ databases">
        <authorList>
            <person name="Amaro Gonzalez C."/>
        </authorList>
    </citation>
    <scope>NUCLEOTIDE SEQUENCE</scope>
</reference>
<name>A0A0E9XE92_ANGAN</name>
<proteinExistence type="predicted"/>
<dbReference type="AlphaFoldDB" id="A0A0E9XE92"/>
<accession>A0A0E9XE92</accession>